<dbReference type="GO" id="GO:0016757">
    <property type="term" value="F:glycosyltransferase activity"/>
    <property type="evidence" value="ECO:0007669"/>
    <property type="project" value="UniProtKB-KW"/>
</dbReference>
<reference evidence="10" key="1">
    <citation type="journal article" date="2014" name="Int. J. Syst. Evol. Microbiol.">
        <title>Complete genome sequence of Corynebacterium casei LMG S-19264T (=DSM 44701T), isolated from a smear-ripened cheese.</title>
        <authorList>
            <consortium name="US DOE Joint Genome Institute (JGI-PGF)"/>
            <person name="Walter F."/>
            <person name="Albersmeier A."/>
            <person name="Kalinowski J."/>
            <person name="Ruckert C."/>
        </authorList>
    </citation>
    <scope>NUCLEOTIDE SEQUENCE</scope>
    <source>
        <strain evidence="10">CGMCC 1.15880</strain>
    </source>
</reference>
<dbReference type="Pfam" id="PF13632">
    <property type="entry name" value="Glyco_trans_2_3"/>
    <property type="match status" value="1"/>
</dbReference>
<dbReference type="EMBL" id="BMKA01000001">
    <property type="protein sequence ID" value="GGA10359.1"/>
    <property type="molecule type" value="Genomic_DNA"/>
</dbReference>
<proteinExistence type="predicted"/>
<feature type="domain" description="Type II secretion system protein GspE N-terminal" evidence="8">
    <location>
        <begin position="68"/>
        <end position="142"/>
    </location>
</feature>
<evidence type="ECO:0000256" key="2">
    <source>
        <dbReference type="ARBA" id="ARBA00022676"/>
    </source>
</evidence>
<dbReference type="InterPro" id="IPR001173">
    <property type="entry name" value="Glyco_trans_2-like"/>
</dbReference>
<keyword evidence="11" id="KW-1185">Reference proteome</keyword>
<dbReference type="InterPro" id="IPR029044">
    <property type="entry name" value="Nucleotide-diphossugar_trans"/>
</dbReference>
<accession>A0A916VNM9</accession>
<dbReference type="GO" id="GO:0016020">
    <property type="term" value="C:membrane"/>
    <property type="evidence" value="ECO:0007669"/>
    <property type="project" value="UniProtKB-SubCell"/>
</dbReference>
<feature type="transmembrane region" description="Helical" evidence="7">
    <location>
        <begin position="174"/>
        <end position="191"/>
    </location>
</feature>
<dbReference type="InterPro" id="IPR007831">
    <property type="entry name" value="T2SS_GspE_N"/>
</dbReference>
<feature type="transmembrane region" description="Helical" evidence="7">
    <location>
        <begin position="567"/>
        <end position="586"/>
    </location>
</feature>
<keyword evidence="2" id="KW-0328">Glycosyltransferase</keyword>
<organism evidence="10 11">
    <name type="scientific">Neptunicoccus cionae</name>
    <dbReference type="NCBI Taxonomy" id="2035344"/>
    <lineage>
        <taxon>Bacteria</taxon>
        <taxon>Pseudomonadati</taxon>
        <taxon>Pseudomonadota</taxon>
        <taxon>Alphaproteobacteria</taxon>
        <taxon>Rhodobacterales</taxon>
        <taxon>Paracoccaceae</taxon>
        <taxon>Neptunicoccus</taxon>
    </lineage>
</organism>
<dbReference type="SUPFAM" id="SSF53448">
    <property type="entry name" value="Nucleotide-diphospho-sugar transferases"/>
    <property type="match status" value="1"/>
</dbReference>
<feature type="transmembrane region" description="Helical" evidence="7">
    <location>
        <begin position="532"/>
        <end position="555"/>
    </location>
</feature>
<dbReference type="Pfam" id="PF05157">
    <property type="entry name" value="MshEN"/>
    <property type="match status" value="1"/>
</dbReference>
<dbReference type="PANTHER" id="PTHR43867:SF2">
    <property type="entry name" value="CELLULOSE SYNTHASE CATALYTIC SUBUNIT A [UDP-FORMING]"/>
    <property type="match status" value="1"/>
</dbReference>
<gene>
    <name evidence="10" type="ORF">GCM10011498_08080</name>
</gene>
<comment type="caution">
    <text evidence="10">The sequence shown here is derived from an EMBL/GenBank/DDBJ whole genome shotgun (WGS) entry which is preliminary data.</text>
</comment>
<keyword evidence="5 7" id="KW-1133">Transmembrane helix</keyword>
<evidence type="ECO:0000259" key="9">
    <source>
        <dbReference type="Pfam" id="PF13632"/>
    </source>
</evidence>
<evidence type="ECO:0000313" key="11">
    <source>
        <dbReference type="Proteomes" id="UP000628017"/>
    </source>
</evidence>
<dbReference type="Proteomes" id="UP000628017">
    <property type="component" value="Unassembled WGS sequence"/>
</dbReference>
<feature type="transmembrane region" description="Helical" evidence="7">
    <location>
        <begin position="197"/>
        <end position="214"/>
    </location>
</feature>
<sequence>MRPLAGSIRQNTRLQNLLLRDASDAPGDMFKALAVQSHQGQPLSDLLQGLNFVDETARLNAAAEQSALPVVDLHLAPPSPLLRGMIDPAIGIKHRFVLWQFVGNTLTVALTDPDRIEAVKSLLGDTAPNYRFVLTRRSAILHHYTIHHRQDLSKAANSHTPEGMSCRSWSGLRPRLIGAALLAALIAAGIFAPQVLLVGLVMWIFCALLANGLLKGAMMMSKKPALPPPTIPRRHKLPKVSILLPLLREEDIVDRLIERMSALVYPKQLLEICLVYEENDSATKNHLAARRLPYWMRKIEVPADTLQTKPRAMNYALDFCSGDVIGIYDAEDAPEPDQLHKVVRIFDQADESVACVQCQLDFYNSATNWISKCFTIEYAILFRVMLPGLQRWNLPVPLGGTSVFFRRDILEKLGRWDAHNVTEDADLGIRLYRAGYRCLWSDATTYEEANFRVLPWVRQRSRWLKGFLQTWITHMRHPLALLRQTGPIGFLVFQIQMIGTFTSFVAVPLVLPMWLYTFGVPLPVYDAVPTDLFTMLVVAFVSTEILLLGLGALAVKRRKTPAFYSRLPTMLFYWPLGAFAAYKALWELFVHPSYWDKTSHGINDVEHQEEINRLTAHMAETLNEAPN</sequence>
<feature type="transmembrane region" description="Helical" evidence="7">
    <location>
        <begin position="488"/>
        <end position="512"/>
    </location>
</feature>
<evidence type="ECO:0000313" key="10">
    <source>
        <dbReference type="EMBL" id="GGA10359.1"/>
    </source>
</evidence>
<dbReference type="AlphaFoldDB" id="A0A916VNM9"/>
<keyword evidence="4 7" id="KW-0812">Transmembrane</keyword>
<keyword evidence="3 10" id="KW-0808">Transferase</keyword>
<evidence type="ECO:0000259" key="8">
    <source>
        <dbReference type="Pfam" id="PF05157"/>
    </source>
</evidence>
<evidence type="ECO:0000256" key="1">
    <source>
        <dbReference type="ARBA" id="ARBA00004141"/>
    </source>
</evidence>
<comment type="subcellular location">
    <subcellularLocation>
        <location evidence="1">Membrane</location>
        <topology evidence="1">Multi-pass membrane protein</topology>
    </subcellularLocation>
</comment>
<dbReference type="InterPro" id="IPR037257">
    <property type="entry name" value="T2SS_E_N_sf"/>
</dbReference>
<dbReference type="Gene3D" id="3.90.550.10">
    <property type="entry name" value="Spore Coat Polysaccharide Biosynthesis Protein SpsA, Chain A"/>
    <property type="match status" value="1"/>
</dbReference>
<name>A0A916VNM9_9RHOB</name>
<feature type="domain" description="Glycosyltransferase 2-like" evidence="9">
    <location>
        <begin position="326"/>
        <end position="516"/>
    </location>
</feature>
<evidence type="ECO:0000256" key="4">
    <source>
        <dbReference type="ARBA" id="ARBA00022692"/>
    </source>
</evidence>
<protein>
    <submittedName>
        <fullName evidence="10">Glycosyl transferase</fullName>
    </submittedName>
</protein>
<evidence type="ECO:0000256" key="5">
    <source>
        <dbReference type="ARBA" id="ARBA00022989"/>
    </source>
</evidence>
<evidence type="ECO:0000256" key="3">
    <source>
        <dbReference type="ARBA" id="ARBA00022679"/>
    </source>
</evidence>
<evidence type="ECO:0000256" key="7">
    <source>
        <dbReference type="SAM" id="Phobius"/>
    </source>
</evidence>
<dbReference type="PANTHER" id="PTHR43867">
    <property type="entry name" value="CELLULOSE SYNTHASE CATALYTIC SUBUNIT A [UDP-FORMING]"/>
    <property type="match status" value="1"/>
</dbReference>
<dbReference type="SUPFAM" id="SSF160246">
    <property type="entry name" value="EspE N-terminal domain-like"/>
    <property type="match status" value="1"/>
</dbReference>
<reference evidence="10" key="2">
    <citation type="submission" date="2020-09" db="EMBL/GenBank/DDBJ databases">
        <authorList>
            <person name="Sun Q."/>
            <person name="Zhou Y."/>
        </authorList>
    </citation>
    <scope>NUCLEOTIDE SEQUENCE</scope>
    <source>
        <strain evidence="10">CGMCC 1.15880</strain>
    </source>
</reference>
<dbReference type="InterPro" id="IPR050321">
    <property type="entry name" value="Glycosyltr_2/OpgH_subfam"/>
</dbReference>
<evidence type="ECO:0000256" key="6">
    <source>
        <dbReference type="ARBA" id="ARBA00023136"/>
    </source>
</evidence>
<keyword evidence="6 7" id="KW-0472">Membrane</keyword>